<gene>
    <name evidence="1" type="ORF">OUZ56_013125</name>
</gene>
<sequence length="76" mass="8358">MQKNKVFLFDYVNGNPSRILPADGDKSVASDAPSLGYVPLSFIQFKGTGRDESEDVTQFDRFLARVFPGVSSGTRL</sequence>
<evidence type="ECO:0000313" key="1">
    <source>
        <dbReference type="EMBL" id="KAK4007966.1"/>
    </source>
</evidence>
<name>A0ABQ9Z4Z5_9CRUS</name>
<accession>A0ABQ9Z4Z5</accession>
<protein>
    <submittedName>
        <fullName evidence="1">Uncharacterized protein</fullName>
    </submittedName>
</protein>
<keyword evidence="2" id="KW-1185">Reference proteome</keyword>
<evidence type="ECO:0000313" key="2">
    <source>
        <dbReference type="Proteomes" id="UP001234178"/>
    </source>
</evidence>
<dbReference type="EMBL" id="JAOYFB010000002">
    <property type="protein sequence ID" value="KAK4007966.1"/>
    <property type="molecule type" value="Genomic_DNA"/>
</dbReference>
<proteinExistence type="predicted"/>
<organism evidence="1 2">
    <name type="scientific">Daphnia magna</name>
    <dbReference type="NCBI Taxonomy" id="35525"/>
    <lineage>
        <taxon>Eukaryota</taxon>
        <taxon>Metazoa</taxon>
        <taxon>Ecdysozoa</taxon>
        <taxon>Arthropoda</taxon>
        <taxon>Crustacea</taxon>
        <taxon>Branchiopoda</taxon>
        <taxon>Diplostraca</taxon>
        <taxon>Cladocera</taxon>
        <taxon>Anomopoda</taxon>
        <taxon>Daphniidae</taxon>
        <taxon>Daphnia</taxon>
    </lineage>
</organism>
<comment type="caution">
    <text evidence="1">The sequence shown here is derived from an EMBL/GenBank/DDBJ whole genome shotgun (WGS) entry which is preliminary data.</text>
</comment>
<dbReference type="Proteomes" id="UP001234178">
    <property type="component" value="Unassembled WGS sequence"/>
</dbReference>
<reference evidence="1 2" key="1">
    <citation type="journal article" date="2023" name="Nucleic Acids Res.">
        <title>The hologenome of Daphnia magna reveals possible DNA methylation and microbiome-mediated evolution of the host genome.</title>
        <authorList>
            <person name="Chaturvedi A."/>
            <person name="Li X."/>
            <person name="Dhandapani V."/>
            <person name="Marshall H."/>
            <person name="Kissane S."/>
            <person name="Cuenca-Cambronero M."/>
            <person name="Asole G."/>
            <person name="Calvet F."/>
            <person name="Ruiz-Romero M."/>
            <person name="Marangio P."/>
            <person name="Guigo R."/>
            <person name="Rago D."/>
            <person name="Mirbahai L."/>
            <person name="Eastwood N."/>
            <person name="Colbourne J.K."/>
            <person name="Zhou J."/>
            <person name="Mallon E."/>
            <person name="Orsini L."/>
        </authorList>
    </citation>
    <scope>NUCLEOTIDE SEQUENCE [LARGE SCALE GENOMIC DNA]</scope>
    <source>
        <strain evidence="1">LRV0_1</strain>
    </source>
</reference>